<organism evidence="1 2">
    <name type="scientific">Halonotius aquaticus</name>
    <dbReference type="NCBI Taxonomy" id="2216978"/>
    <lineage>
        <taxon>Archaea</taxon>
        <taxon>Methanobacteriati</taxon>
        <taxon>Methanobacteriota</taxon>
        <taxon>Stenosarchaea group</taxon>
        <taxon>Halobacteria</taxon>
        <taxon>Halobacteriales</taxon>
        <taxon>Haloferacaceae</taxon>
        <taxon>Halonotius</taxon>
    </lineage>
</organism>
<dbReference type="AlphaFoldDB" id="A0A3A6PW67"/>
<keyword evidence="2" id="KW-1185">Reference proteome</keyword>
<dbReference type="GO" id="GO:0008270">
    <property type="term" value="F:zinc ion binding"/>
    <property type="evidence" value="ECO:0007669"/>
    <property type="project" value="InterPro"/>
</dbReference>
<dbReference type="Proteomes" id="UP000276588">
    <property type="component" value="Unassembled WGS sequence"/>
</dbReference>
<name>A0A3A6PW67_9EURY</name>
<evidence type="ECO:0000313" key="2">
    <source>
        <dbReference type="Proteomes" id="UP000276588"/>
    </source>
</evidence>
<evidence type="ECO:0000313" key="1">
    <source>
        <dbReference type="EMBL" id="RJX43587.1"/>
    </source>
</evidence>
<dbReference type="OrthoDB" id="169264at2157"/>
<dbReference type="EMBL" id="QKNY01000007">
    <property type="protein sequence ID" value="RJX43587.1"/>
    <property type="molecule type" value="Genomic_DNA"/>
</dbReference>
<accession>A0A3A6PW67</accession>
<dbReference type="InterPro" id="IPR055998">
    <property type="entry name" value="DUF7576"/>
</dbReference>
<dbReference type="RefSeq" id="WP_120102079.1">
    <property type="nucleotide sequence ID" value="NZ_QKNY01000007.1"/>
</dbReference>
<dbReference type="Pfam" id="PF24461">
    <property type="entry name" value="DUF7576"/>
    <property type="match status" value="1"/>
</dbReference>
<protein>
    <recommendedName>
        <fullName evidence="3">TRASH domain-containing protein</fullName>
    </recommendedName>
</protein>
<proteinExistence type="predicted"/>
<gene>
    <name evidence="1" type="ORF">DM826_04855</name>
</gene>
<reference evidence="1 2" key="1">
    <citation type="submission" date="2018-06" db="EMBL/GenBank/DDBJ databases">
        <title>Halonotius sp. F13-13 a new haloarchaeeon isolated from a solar saltern from Isla Cristina, Huelva, Spain.</title>
        <authorList>
            <person name="Duran-Viseras A."/>
            <person name="Sanchez-Porro C."/>
            <person name="Ventosa A."/>
        </authorList>
    </citation>
    <scope>NUCLEOTIDE SEQUENCE [LARGE SCALE GENOMIC DNA]</scope>
    <source>
        <strain evidence="1 2">F13-13</strain>
    </source>
</reference>
<comment type="caution">
    <text evidence="1">The sequence shown here is derived from an EMBL/GenBank/DDBJ whole genome shotgun (WGS) entry which is preliminary data.</text>
</comment>
<evidence type="ECO:0008006" key="3">
    <source>
        <dbReference type="Google" id="ProtNLM"/>
    </source>
</evidence>
<sequence length="60" mass="6577">MVDPTSDIGEDVDEADAPDCAVCGERIVELPTHRVIATVEDGQIEHTHFCSDDCRASYLE</sequence>